<proteinExistence type="predicted"/>
<feature type="chain" id="PRO_5016166413" evidence="2">
    <location>
        <begin position="21"/>
        <end position="94"/>
    </location>
</feature>
<dbReference type="AlphaFoldDB" id="A0A2U8WSC7"/>
<reference evidence="3 4" key="1">
    <citation type="submission" date="2018-05" db="EMBL/GenBank/DDBJ databases">
        <title>Complete Genome Sequence of Methylobacterium sp. 17Sr1-28.</title>
        <authorList>
            <person name="Srinivasan S."/>
        </authorList>
    </citation>
    <scope>NUCLEOTIDE SEQUENCE [LARGE SCALE GENOMIC DNA]</scope>
    <source>
        <strain evidence="3 4">17Sr1-28</strain>
    </source>
</reference>
<feature type="compositionally biased region" description="Low complexity" evidence="1">
    <location>
        <begin position="36"/>
        <end position="48"/>
    </location>
</feature>
<organism evidence="3 4">
    <name type="scientific">Methylobacterium terrae</name>
    <dbReference type="NCBI Taxonomy" id="2202827"/>
    <lineage>
        <taxon>Bacteria</taxon>
        <taxon>Pseudomonadati</taxon>
        <taxon>Pseudomonadota</taxon>
        <taxon>Alphaproteobacteria</taxon>
        <taxon>Hyphomicrobiales</taxon>
        <taxon>Methylobacteriaceae</taxon>
        <taxon>Methylobacterium</taxon>
    </lineage>
</organism>
<gene>
    <name evidence="3" type="ORF">DK419_18760</name>
</gene>
<dbReference type="KEGG" id="mtea:DK419_18760"/>
<feature type="compositionally biased region" description="Polar residues" evidence="1">
    <location>
        <begin position="49"/>
        <end position="67"/>
    </location>
</feature>
<feature type="region of interest" description="Disordered" evidence="1">
    <location>
        <begin position="17"/>
        <end position="94"/>
    </location>
</feature>
<feature type="compositionally biased region" description="Gly residues" evidence="1">
    <location>
        <begin position="23"/>
        <end position="35"/>
    </location>
</feature>
<dbReference type="Proteomes" id="UP000245444">
    <property type="component" value="Chromosome"/>
</dbReference>
<keyword evidence="4" id="KW-1185">Reference proteome</keyword>
<name>A0A2U8WSC7_9HYPH</name>
<evidence type="ECO:0000256" key="2">
    <source>
        <dbReference type="SAM" id="SignalP"/>
    </source>
</evidence>
<accession>A0A2U8WSC7</accession>
<dbReference type="EMBL" id="CP029553">
    <property type="protein sequence ID" value="AWN48122.1"/>
    <property type="molecule type" value="Genomic_DNA"/>
</dbReference>
<keyword evidence="2" id="KW-0732">Signal</keyword>
<evidence type="ECO:0000256" key="1">
    <source>
        <dbReference type="SAM" id="MobiDB-lite"/>
    </source>
</evidence>
<feature type="compositionally biased region" description="Gly residues" evidence="1">
    <location>
        <begin position="77"/>
        <end position="87"/>
    </location>
</feature>
<evidence type="ECO:0000313" key="3">
    <source>
        <dbReference type="EMBL" id="AWN48122.1"/>
    </source>
</evidence>
<dbReference type="RefSeq" id="WP_109960434.1">
    <property type="nucleotide sequence ID" value="NZ_CP029553.1"/>
</dbReference>
<feature type="signal peptide" evidence="2">
    <location>
        <begin position="1"/>
        <end position="20"/>
    </location>
</feature>
<dbReference type="OrthoDB" id="8005549at2"/>
<evidence type="ECO:0000313" key="4">
    <source>
        <dbReference type="Proteomes" id="UP000245444"/>
    </source>
</evidence>
<protein>
    <submittedName>
        <fullName evidence="3">Uncharacterized protein</fullName>
    </submittedName>
</protein>
<sequence>MKAGLIAAALVVGSTGFAAAQGGSPGGGGAVGGTTGSPSGTGAAGQPGLSQQGNQGAGHSSLSTGTTGAAAVPPGERAGGSSTGAGEPGQARPR</sequence>